<sequence length="664" mass="74636">MSQQNGGYSKLMWSPNPDVVTNMDQFRHAANEKFHLQLSNYQELYEWSVTEYADFWGLFYHFSDIVHSQPYTQVVDKSKRVDEIPEWFHGTRLNFAENLLKYRDDKVAIYFTGEGRELTQMTYQELYHQVRQYAAALRKSGVQNGDRVVGYIPNCPQAIIAMLATASIGAIWSSTAPDFGTSGVLDRFKQISPKIIFSVDGVTYNAKQHTNLDKLKTVVNGLATLEKVIVIPYINEIDGATTKSIRNCILLDDFLKTGLDDDDTLPELVFEQVPFNHPLFIMYSSGTTGIPKCMVHSVGGTLIQLLKEHILHGDMRRDDVMLFYTTTGWMMWNWLVAVLGTGAGIVLYDGSPFVPRKTILWDLIDEIGVSFLGAGAKWYLVSEDNDIYPMKSHKLEKLRFIASTGSKLMPRSYEYIYNHVKKDVILASITGGTDIISCFAGHNPSVPVHLGEIQARNLGMAVESYSEVGKPVFGQNGELVCVKPFPCQPIYFWNDEDGSKYQKAYFSHFEGVWHHGDYCTIIPSTGGIIMHGRSDATLNPNGVRFGSAEIYRVVSKIPEVADSLCIGQPIPDGERVILFLKIREGERFTGDLIKAVKGKIRSELSARHLPAIILQTPDIPYTLSGKKVEVAVKKIICGEEVSYRNALQNPTSLDFYQNLPELSV</sequence>
<dbReference type="Pfam" id="PF00501">
    <property type="entry name" value="AMP-binding"/>
    <property type="match status" value="1"/>
</dbReference>
<dbReference type="InParanoid" id="B3RZ05"/>
<evidence type="ECO:0000256" key="4">
    <source>
        <dbReference type="ARBA" id="ARBA00022598"/>
    </source>
</evidence>
<evidence type="ECO:0000256" key="3">
    <source>
        <dbReference type="ARBA" id="ARBA00015326"/>
    </source>
</evidence>
<dbReference type="InterPro" id="IPR045851">
    <property type="entry name" value="AMP-bd_C_sf"/>
</dbReference>
<dbReference type="Gene3D" id="3.40.50.12780">
    <property type="entry name" value="N-terminal domain of ligase-like"/>
    <property type="match status" value="1"/>
</dbReference>
<dbReference type="NCBIfam" id="TIGR01217">
    <property type="entry name" value="ac_ac_CoA_syn"/>
    <property type="match status" value="1"/>
</dbReference>
<keyword evidence="6 7" id="KW-0067">ATP-binding</keyword>
<dbReference type="GO" id="GO:0005829">
    <property type="term" value="C:cytosol"/>
    <property type="evidence" value="ECO:0007669"/>
    <property type="project" value="UniProtKB-SubCell"/>
</dbReference>
<comment type="similarity">
    <text evidence="1 7">Belongs to the ATP-dependent AMP-binding enzyme family.</text>
</comment>
<evidence type="ECO:0000313" key="11">
    <source>
        <dbReference type="Proteomes" id="UP000009022"/>
    </source>
</evidence>
<evidence type="ECO:0000259" key="9">
    <source>
        <dbReference type="Pfam" id="PF16177"/>
    </source>
</evidence>
<gene>
    <name evidence="10" type="ORF">TRIADDRAFT_26822</name>
</gene>
<evidence type="ECO:0000313" key="10">
    <source>
        <dbReference type="EMBL" id="EDV23760.1"/>
    </source>
</evidence>
<dbReference type="InterPro" id="IPR032387">
    <property type="entry name" value="ACAS_N"/>
</dbReference>
<comment type="subcellular location">
    <subcellularLocation>
        <location evidence="7">Cytoplasm</location>
        <location evidence="7">Cytosol</location>
    </subcellularLocation>
</comment>
<dbReference type="Gene3D" id="3.30.300.30">
    <property type="match status" value="1"/>
</dbReference>
<accession>B3RZ05</accession>
<keyword evidence="11" id="KW-1185">Reference proteome</keyword>
<dbReference type="CDD" id="cd05943">
    <property type="entry name" value="AACS"/>
    <property type="match status" value="1"/>
</dbReference>
<dbReference type="AlphaFoldDB" id="B3RZ05"/>
<dbReference type="HOGENOM" id="CLU_000022_3_3_1"/>
<dbReference type="OMA" id="MPNTWQT"/>
<evidence type="ECO:0000259" key="8">
    <source>
        <dbReference type="Pfam" id="PF00501"/>
    </source>
</evidence>
<dbReference type="FunCoup" id="B3RZ05">
    <property type="interactions" value="179"/>
</dbReference>
<dbReference type="GeneID" id="6754499"/>
<organism evidence="10 11">
    <name type="scientific">Trichoplax adhaerens</name>
    <name type="common">Trichoplax reptans</name>
    <dbReference type="NCBI Taxonomy" id="10228"/>
    <lineage>
        <taxon>Eukaryota</taxon>
        <taxon>Metazoa</taxon>
        <taxon>Placozoa</taxon>
        <taxon>Uniplacotomia</taxon>
        <taxon>Trichoplacea</taxon>
        <taxon>Trichoplacidae</taxon>
        <taxon>Trichoplax</taxon>
    </lineage>
</organism>
<dbReference type="EC" id="6.2.1.16" evidence="2 7"/>
<dbReference type="PANTHER" id="PTHR42921">
    <property type="entry name" value="ACETOACETYL-COA SYNTHETASE"/>
    <property type="match status" value="1"/>
</dbReference>
<feature type="domain" description="AMP-dependent synthetase/ligase" evidence="8">
    <location>
        <begin position="99"/>
        <end position="455"/>
    </location>
</feature>
<dbReference type="GO" id="GO:0006631">
    <property type="term" value="P:fatty acid metabolic process"/>
    <property type="evidence" value="ECO:0007669"/>
    <property type="project" value="UniProtKB-UniRule"/>
</dbReference>
<dbReference type="InterPro" id="IPR042099">
    <property type="entry name" value="ANL_N_sf"/>
</dbReference>
<dbReference type="OrthoDB" id="10253869at2759"/>
<evidence type="ECO:0000256" key="1">
    <source>
        <dbReference type="ARBA" id="ARBA00006432"/>
    </source>
</evidence>
<evidence type="ECO:0000256" key="2">
    <source>
        <dbReference type="ARBA" id="ARBA00012988"/>
    </source>
</evidence>
<comment type="catalytic activity">
    <reaction evidence="7">
        <text>acetoacetate + ATP + CoA = acetoacetyl-CoA + AMP + diphosphate</text>
        <dbReference type="Rhea" id="RHEA:16117"/>
        <dbReference type="ChEBI" id="CHEBI:13705"/>
        <dbReference type="ChEBI" id="CHEBI:30616"/>
        <dbReference type="ChEBI" id="CHEBI:33019"/>
        <dbReference type="ChEBI" id="CHEBI:57286"/>
        <dbReference type="ChEBI" id="CHEBI:57287"/>
        <dbReference type="ChEBI" id="CHEBI:456215"/>
        <dbReference type="EC" id="6.2.1.16"/>
    </reaction>
</comment>
<keyword evidence="5 7" id="KW-0547">Nucleotide-binding</keyword>
<dbReference type="SUPFAM" id="SSF56801">
    <property type="entry name" value="Acetyl-CoA synthetase-like"/>
    <property type="match status" value="1"/>
</dbReference>
<dbReference type="GO" id="GO:0005524">
    <property type="term" value="F:ATP binding"/>
    <property type="evidence" value="ECO:0007669"/>
    <property type="project" value="UniProtKB-UniRule"/>
</dbReference>
<dbReference type="NCBIfam" id="NF002937">
    <property type="entry name" value="PRK03584.1"/>
    <property type="match status" value="1"/>
</dbReference>
<dbReference type="PROSITE" id="PS00455">
    <property type="entry name" value="AMP_BINDING"/>
    <property type="match status" value="1"/>
</dbReference>
<dbReference type="Pfam" id="PF16177">
    <property type="entry name" value="ACAS_N"/>
    <property type="match status" value="1"/>
</dbReference>
<dbReference type="InterPro" id="IPR020845">
    <property type="entry name" value="AMP-binding_CS"/>
</dbReference>
<comment type="function">
    <text evidence="7">Converts acetoacetate to acetoacetyl-CoA in the cytosol.</text>
</comment>
<dbReference type="PANTHER" id="PTHR42921:SF1">
    <property type="entry name" value="ACETOACETYL-COA SYNTHETASE"/>
    <property type="match status" value="1"/>
</dbReference>
<dbReference type="PhylomeDB" id="B3RZ05"/>
<dbReference type="KEGG" id="tad:TRIADDRAFT_26822"/>
<protein>
    <recommendedName>
        <fullName evidence="3 7">Acetoacetyl-CoA synthetase</fullName>
        <ecNumber evidence="2 7">6.2.1.16</ecNumber>
    </recommendedName>
</protein>
<keyword evidence="7" id="KW-0276">Fatty acid metabolism</keyword>
<reference evidence="10 11" key="1">
    <citation type="journal article" date="2008" name="Nature">
        <title>The Trichoplax genome and the nature of placozoans.</title>
        <authorList>
            <person name="Srivastava M."/>
            <person name="Begovic E."/>
            <person name="Chapman J."/>
            <person name="Putnam N.H."/>
            <person name="Hellsten U."/>
            <person name="Kawashima T."/>
            <person name="Kuo A."/>
            <person name="Mitros T."/>
            <person name="Salamov A."/>
            <person name="Carpenter M.L."/>
            <person name="Signorovitch A.Y."/>
            <person name="Moreno M.A."/>
            <person name="Kamm K."/>
            <person name="Grimwood J."/>
            <person name="Schmutz J."/>
            <person name="Shapiro H."/>
            <person name="Grigoriev I.V."/>
            <person name="Buss L.W."/>
            <person name="Schierwater B."/>
            <person name="Dellaporta S.L."/>
            <person name="Rokhsar D.S."/>
        </authorList>
    </citation>
    <scope>NUCLEOTIDE SEQUENCE [LARGE SCALE GENOMIC DNA]</scope>
    <source>
        <strain evidence="10 11">Grell-BS-1999</strain>
    </source>
</reference>
<proteinExistence type="inferred from homology"/>
<dbReference type="eggNOG" id="KOG1175">
    <property type="taxonomic scope" value="Eukaryota"/>
</dbReference>
<evidence type="ECO:0000256" key="5">
    <source>
        <dbReference type="ARBA" id="ARBA00022741"/>
    </source>
</evidence>
<dbReference type="InterPro" id="IPR000873">
    <property type="entry name" value="AMP-dep_synth/lig_dom"/>
</dbReference>
<feature type="domain" description="Acetyl-coenzyme A synthetase N-terminal" evidence="9">
    <location>
        <begin position="41"/>
        <end position="98"/>
    </location>
</feature>
<keyword evidence="7" id="KW-0443">Lipid metabolism</keyword>
<keyword evidence="7" id="KW-0963">Cytoplasm</keyword>
<name>B3RZ05_TRIAD</name>
<dbReference type="EMBL" id="DS985246">
    <property type="protein sequence ID" value="EDV23760.1"/>
    <property type="molecule type" value="Genomic_DNA"/>
</dbReference>
<evidence type="ECO:0000256" key="7">
    <source>
        <dbReference type="RuleBase" id="RU367019"/>
    </source>
</evidence>
<dbReference type="RefSeq" id="XP_002113286.1">
    <property type="nucleotide sequence ID" value="XM_002113250.1"/>
</dbReference>
<evidence type="ECO:0000256" key="6">
    <source>
        <dbReference type="ARBA" id="ARBA00022840"/>
    </source>
</evidence>
<dbReference type="STRING" id="10228.B3RZ05"/>
<dbReference type="InterPro" id="IPR005914">
    <property type="entry name" value="Acac_CoA_synth"/>
</dbReference>
<dbReference type="CTD" id="6754499"/>
<keyword evidence="4 7" id="KW-0436">Ligase</keyword>
<dbReference type="Proteomes" id="UP000009022">
    <property type="component" value="Unassembled WGS sequence"/>
</dbReference>
<dbReference type="GO" id="GO:0030729">
    <property type="term" value="F:acetoacetate-CoA ligase activity"/>
    <property type="evidence" value="ECO:0000318"/>
    <property type="project" value="GO_Central"/>
</dbReference>